<feature type="transmembrane region" description="Helical" evidence="1">
    <location>
        <begin position="78"/>
        <end position="98"/>
    </location>
</feature>
<evidence type="ECO:0000313" key="4">
    <source>
        <dbReference type="Proteomes" id="UP000518300"/>
    </source>
</evidence>
<evidence type="ECO:0000256" key="1">
    <source>
        <dbReference type="SAM" id="Phobius"/>
    </source>
</evidence>
<dbReference type="AlphaFoldDB" id="A0A848LBV6"/>
<keyword evidence="1" id="KW-0812">Transmembrane</keyword>
<dbReference type="RefSeq" id="WP_169343066.1">
    <property type="nucleotide sequence ID" value="NZ_JABBJJ010000008.1"/>
</dbReference>
<protein>
    <recommendedName>
        <fullName evidence="5">Lipoprotein</fullName>
    </recommendedName>
</protein>
<feature type="chain" id="PRO_5032371763" description="Lipoprotein" evidence="2">
    <location>
        <begin position="24"/>
        <end position="199"/>
    </location>
</feature>
<comment type="caution">
    <text evidence="3">The sequence shown here is derived from an EMBL/GenBank/DDBJ whole genome shotgun (WGS) entry which is preliminary data.</text>
</comment>
<evidence type="ECO:0000313" key="3">
    <source>
        <dbReference type="EMBL" id="NMO13781.1"/>
    </source>
</evidence>
<evidence type="ECO:0008006" key="5">
    <source>
        <dbReference type="Google" id="ProtNLM"/>
    </source>
</evidence>
<keyword evidence="1" id="KW-0472">Membrane</keyword>
<feature type="transmembrane region" description="Helical" evidence="1">
    <location>
        <begin position="110"/>
        <end position="130"/>
    </location>
</feature>
<gene>
    <name evidence="3" type="ORF">HG543_02745</name>
</gene>
<dbReference type="EMBL" id="JABBJJ010000008">
    <property type="protein sequence ID" value="NMO13781.1"/>
    <property type="molecule type" value="Genomic_DNA"/>
</dbReference>
<keyword evidence="4" id="KW-1185">Reference proteome</keyword>
<keyword evidence="1" id="KW-1133">Transmembrane helix</keyword>
<accession>A0A848LBV6</accession>
<name>A0A848LBV6_9BACT</name>
<organism evidence="3 4">
    <name type="scientific">Pyxidicoccus fallax</name>
    <dbReference type="NCBI Taxonomy" id="394095"/>
    <lineage>
        <taxon>Bacteria</taxon>
        <taxon>Pseudomonadati</taxon>
        <taxon>Myxococcota</taxon>
        <taxon>Myxococcia</taxon>
        <taxon>Myxococcales</taxon>
        <taxon>Cystobacterineae</taxon>
        <taxon>Myxococcaceae</taxon>
        <taxon>Pyxidicoccus</taxon>
    </lineage>
</organism>
<reference evidence="3 4" key="1">
    <citation type="submission" date="2020-04" db="EMBL/GenBank/DDBJ databases">
        <title>Draft genome of Pyxidicoccus fallax type strain.</title>
        <authorList>
            <person name="Whitworth D.E."/>
        </authorList>
    </citation>
    <scope>NUCLEOTIDE SEQUENCE [LARGE SCALE GENOMIC DNA]</scope>
    <source>
        <strain evidence="3 4">DSM 14698</strain>
    </source>
</reference>
<sequence length="199" mass="20678">MKRRAVAVSLLWLWLLSPGVAKAEGLAFDFSRNSRSARLVGGPVPSVRGWAAAGQRVRAFTPASVTVTTEDPAIPTHLWLVPVILTGTGLLLGVAWCAALNSSESECNQAMLGGLALGGLASLSYFVVLACVEGGCASECTEEDEDCAEETEGSARSRAARRKLGPPGRALGTRALPLGLSPTVGFVNDRAVFGLGGHF</sequence>
<keyword evidence="2" id="KW-0732">Signal</keyword>
<feature type="signal peptide" evidence="2">
    <location>
        <begin position="1"/>
        <end position="23"/>
    </location>
</feature>
<evidence type="ECO:0000256" key="2">
    <source>
        <dbReference type="SAM" id="SignalP"/>
    </source>
</evidence>
<proteinExistence type="predicted"/>
<dbReference type="Proteomes" id="UP000518300">
    <property type="component" value="Unassembled WGS sequence"/>
</dbReference>